<feature type="compositionally biased region" description="Polar residues" evidence="1">
    <location>
        <begin position="556"/>
        <end position="571"/>
    </location>
</feature>
<dbReference type="EMBL" id="OC915185">
    <property type="protein sequence ID" value="CAD7639130.1"/>
    <property type="molecule type" value="Genomic_DNA"/>
</dbReference>
<reference evidence="3" key="1">
    <citation type="submission" date="2020-11" db="EMBL/GenBank/DDBJ databases">
        <authorList>
            <person name="Tran Van P."/>
        </authorList>
    </citation>
    <scope>NUCLEOTIDE SEQUENCE</scope>
</reference>
<gene>
    <name evidence="3" type="ORF">ONB1V03_LOCUS1796</name>
</gene>
<dbReference type="EMBL" id="CAJPVJ010000360">
    <property type="protein sequence ID" value="CAG2162197.1"/>
    <property type="molecule type" value="Genomic_DNA"/>
</dbReference>
<feature type="compositionally biased region" description="Pro residues" evidence="1">
    <location>
        <begin position="1346"/>
        <end position="1360"/>
    </location>
</feature>
<feature type="domain" description="WH2" evidence="2">
    <location>
        <begin position="1416"/>
        <end position="1436"/>
    </location>
</feature>
<dbReference type="OrthoDB" id="8882621at2759"/>
<evidence type="ECO:0000259" key="2">
    <source>
        <dbReference type="PROSITE" id="PS51082"/>
    </source>
</evidence>
<dbReference type="Proteomes" id="UP000728032">
    <property type="component" value="Unassembled WGS sequence"/>
</dbReference>
<feature type="region of interest" description="Disordered" evidence="1">
    <location>
        <begin position="1"/>
        <end position="38"/>
    </location>
</feature>
<feature type="region of interest" description="Disordered" evidence="1">
    <location>
        <begin position="1251"/>
        <end position="1277"/>
    </location>
</feature>
<feature type="compositionally biased region" description="Basic and acidic residues" evidence="1">
    <location>
        <begin position="641"/>
        <end position="650"/>
    </location>
</feature>
<feature type="compositionally biased region" description="Low complexity" evidence="1">
    <location>
        <begin position="528"/>
        <end position="551"/>
    </location>
</feature>
<dbReference type="GO" id="GO:0003785">
    <property type="term" value="F:actin monomer binding"/>
    <property type="evidence" value="ECO:0007669"/>
    <property type="project" value="InterPro"/>
</dbReference>
<feature type="compositionally biased region" description="Low complexity" evidence="1">
    <location>
        <begin position="1"/>
        <end position="19"/>
    </location>
</feature>
<feature type="compositionally biased region" description="Low complexity" evidence="1">
    <location>
        <begin position="367"/>
        <end position="386"/>
    </location>
</feature>
<proteinExistence type="predicted"/>
<dbReference type="InterPro" id="IPR029071">
    <property type="entry name" value="Ubiquitin-like_domsf"/>
</dbReference>
<feature type="region of interest" description="Disordered" evidence="1">
    <location>
        <begin position="880"/>
        <end position="911"/>
    </location>
</feature>
<name>A0A7R9LEZ9_9ACAR</name>
<feature type="compositionally biased region" description="Polar residues" evidence="1">
    <location>
        <begin position="597"/>
        <end position="607"/>
    </location>
</feature>
<feature type="compositionally biased region" description="Polar residues" evidence="1">
    <location>
        <begin position="497"/>
        <end position="507"/>
    </location>
</feature>
<feature type="compositionally biased region" description="Basic and acidic residues" evidence="1">
    <location>
        <begin position="760"/>
        <end position="771"/>
    </location>
</feature>
<feature type="compositionally biased region" description="Polar residues" evidence="1">
    <location>
        <begin position="294"/>
        <end position="308"/>
    </location>
</feature>
<dbReference type="PROSITE" id="PS51082">
    <property type="entry name" value="WH2"/>
    <property type="match status" value="1"/>
</dbReference>
<accession>A0A7R9LEZ9</accession>
<keyword evidence="4" id="KW-1185">Reference proteome</keyword>
<feature type="compositionally biased region" description="Low complexity" evidence="1">
    <location>
        <begin position="880"/>
        <end position="902"/>
    </location>
</feature>
<feature type="compositionally biased region" description="Polar residues" evidence="1">
    <location>
        <begin position="579"/>
        <end position="588"/>
    </location>
</feature>
<dbReference type="SUPFAM" id="SSF54236">
    <property type="entry name" value="Ubiquitin-like"/>
    <property type="match status" value="1"/>
</dbReference>
<feature type="compositionally biased region" description="Polar residues" evidence="1">
    <location>
        <begin position="409"/>
        <end position="423"/>
    </location>
</feature>
<dbReference type="PANTHER" id="PTHR21557">
    <property type="entry name" value="CORDON-BLEU"/>
    <property type="match status" value="1"/>
</dbReference>
<feature type="compositionally biased region" description="Basic and acidic residues" evidence="1">
    <location>
        <begin position="323"/>
        <end position="342"/>
    </location>
</feature>
<dbReference type="Gene3D" id="3.10.20.90">
    <property type="entry name" value="Phosphatidylinositol 3-kinase Catalytic Subunit, Chain A, domain 1"/>
    <property type="match status" value="1"/>
</dbReference>
<feature type="compositionally biased region" description="Low complexity" evidence="1">
    <location>
        <begin position="1268"/>
        <end position="1277"/>
    </location>
</feature>
<feature type="region of interest" description="Disordered" evidence="1">
    <location>
        <begin position="448"/>
        <end position="654"/>
    </location>
</feature>
<dbReference type="PANTHER" id="PTHR21557:SF2">
    <property type="entry name" value="CORDON-BLEU PROTEIN-LIKE 1"/>
    <property type="match status" value="1"/>
</dbReference>
<feature type="compositionally biased region" description="Low complexity" evidence="1">
    <location>
        <begin position="475"/>
        <end position="496"/>
    </location>
</feature>
<evidence type="ECO:0000256" key="1">
    <source>
        <dbReference type="SAM" id="MobiDB-lite"/>
    </source>
</evidence>
<feature type="compositionally biased region" description="Basic and acidic residues" evidence="1">
    <location>
        <begin position="1251"/>
        <end position="1265"/>
    </location>
</feature>
<evidence type="ECO:0000313" key="3">
    <source>
        <dbReference type="EMBL" id="CAD7639130.1"/>
    </source>
</evidence>
<feature type="compositionally biased region" description="Basic and acidic residues" evidence="1">
    <location>
        <begin position="608"/>
        <end position="634"/>
    </location>
</feature>
<sequence>MKSAASSSSSGSERANGSAVGYELEDSKSKSNSRMSCASDDSCAINELLEGRMDLTVKLPKNGSPVVINVERRTPMLDLLVNISTQYRFNAANYTINAGNHEFKASTPIGTLDVNQIAIIPKPIKSNSLKSNSPSAVPFQTTFRLQVNLPRNQLMVLRVTPNATIAAIKQIICSEKALDANKYQLVRFAGNSEGPHVLDPNKTLAFYTLNEVTLISSKSLSQIEMQYGATTTQTQVDMSPSPASVSVNKIQMNSMIISQSNPDIRTIDEKSVLNHTTTGKQQKKRQAPPPPKHSSATLPNRTLPTEMNSYKEEKNVTNVQKMETNEKSGDRLTETIIEEKPVLKVPQNSVSHMRQNSGSDSSGYHESVLSSSDSPESTSATTAAKSILNHTTTGKQQKKRQAPPPPKHSSATLPNRTLPTEMNSYKEETNEKSVDRLTETIIEEKPVLKVPQNSVSHMRQNSGSDSSGYHESVLSSSDSPESTSATTAAKSSLMTTEISNVNNTKSGTTKKRRAPPPPPSTLHSQCMSDVSLPLSTSSSSSGTASSINNRSLSPIVITQTNGSSTPLQISLDSRDTSLDSESGLQSLTKSEEHSVECQPNETQNDNSSENRDNKIEIKETTDISCDFKESDHSDNSSLKSLETKGNREEEASSVDPLEVTIISKDTNSECQDISLSLNADQLEPPLTTGTTLEATESQLKVEVNCISSAPNFNDNECEAQVMARDICTENTADNETEAELGEMAMMSMPLPPPSPFQNSNHEENSSLHDSSEGQTIQEISREVSDNFKDEYISSEQSINSYESLQTKDETIVKSIETTATSDGYKQDEREPIVGDDDSLDREIEVTLQSLNDELDRLDSIDHIESQLSADEQSLQAIQVNNSSQSTDSDNTINNNNNVNSVDRQTKDETNNTTNVSVIVKPTNSSTPAMETIRNQFERQSPTPSPTPRVISLDNKSKSVANHKSEAELKVSSNGKTTVIINTSETSTPPPPPLSPISSTSMSPSPTNEDKVSITDEVRQVSRPRVKLTNFSIGSYKKEVDIFEDSPKIWRANAPSTAPALKSGTKSVVTFPSVKKDEKMRPSINQNTSKVNITSTSTTISTTTLPKPSSPVIQTLITSAPKINRIQSWSGHKNVGFDDKKIKESVKTNERYVSQIAINRDTVPTPSSTPSPTPSKESDEGLRSPQLVVQSLIARNEERLNRSPSPKLIPQKVEPIPQKVEPIPQKVEPIPQKVELKPLKVVSIPPKVEPIAHKVDPKPGRVEPMKGHTNTTNTNNTTISIKAGSESVIRFNTKHNLDKINNEINSKQNNSQNNYKPSDFKLKTNQTIQSNKAAKEEPPKMSTTPSSPVPPPVPPPIPPPVPQNIPSFKSNTLPKNPVNTKIFHTKGWSSDKAVRSGEVPKVKHVEPPNNSVNSVDVRDQLLNDIKNFGGKNSLKKVSKNTSWKLEVNAVKT</sequence>
<dbReference type="InterPro" id="IPR003124">
    <property type="entry name" value="WH2_dom"/>
</dbReference>
<feature type="region of interest" description="Disordered" evidence="1">
    <location>
        <begin position="1154"/>
        <end position="1183"/>
    </location>
</feature>
<feature type="compositionally biased region" description="Basic and acidic residues" evidence="1">
    <location>
        <begin position="424"/>
        <end position="436"/>
    </location>
</feature>
<feature type="region of interest" description="Disordered" evidence="1">
    <location>
        <begin position="751"/>
        <end position="776"/>
    </location>
</feature>
<feature type="region of interest" description="Disordered" evidence="1">
    <location>
        <begin position="275"/>
        <end position="436"/>
    </location>
</feature>
<feature type="compositionally biased region" description="Polar residues" evidence="1">
    <location>
        <begin position="451"/>
        <end position="469"/>
    </location>
</feature>
<protein>
    <recommendedName>
        <fullName evidence="2">WH2 domain-containing protein</fullName>
    </recommendedName>
</protein>
<feature type="compositionally biased region" description="Polar residues" evidence="1">
    <location>
        <begin position="346"/>
        <end position="364"/>
    </location>
</feature>
<feature type="compositionally biased region" description="Low complexity" evidence="1">
    <location>
        <begin position="995"/>
        <end position="1006"/>
    </location>
</feature>
<feature type="region of interest" description="Disordered" evidence="1">
    <location>
        <begin position="1328"/>
        <end position="1360"/>
    </location>
</feature>
<organism evidence="3">
    <name type="scientific">Oppiella nova</name>
    <dbReference type="NCBI Taxonomy" id="334625"/>
    <lineage>
        <taxon>Eukaryota</taxon>
        <taxon>Metazoa</taxon>
        <taxon>Ecdysozoa</taxon>
        <taxon>Arthropoda</taxon>
        <taxon>Chelicerata</taxon>
        <taxon>Arachnida</taxon>
        <taxon>Acari</taxon>
        <taxon>Acariformes</taxon>
        <taxon>Sarcoptiformes</taxon>
        <taxon>Oribatida</taxon>
        <taxon>Brachypylina</taxon>
        <taxon>Oppioidea</taxon>
        <taxon>Oppiidae</taxon>
        <taxon>Oppiella</taxon>
    </lineage>
</organism>
<evidence type="ECO:0000313" key="4">
    <source>
        <dbReference type="Proteomes" id="UP000728032"/>
    </source>
</evidence>
<dbReference type="InterPro" id="IPR039895">
    <property type="entry name" value="COBL-like"/>
</dbReference>
<feature type="region of interest" description="Disordered" evidence="1">
    <location>
        <begin position="980"/>
        <end position="1014"/>
    </location>
</feature>